<dbReference type="Gene3D" id="3.90.830.10">
    <property type="entry name" value="Syntaxin Binding Protein 1, Chain A, domain 2"/>
    <property type="match status" value="1"/>
</dbReference>
<dbReference type="OrthoDB" id="10251230at2759"/>
<evidence type="ECO:0000313" key="3">
    <source>
        <dbReference type="Proteomes" id="UP000189580"/>
    </source>
</evidence>
<gene>
    <name evidence="2" type="primary">SLY1</name>
    <name evidence="2" type="ORF">AWJ20_4399</name>
</gene>
<dbReference type="InterPro" id="IPR043127">
    <property type="entry name" value="Sec-1-like_dom3a"/>
</dbReference>
<protein>
    <submittedName>
        <fullName evidence="2">Sly1p</fullName>
    </submittedName>
</protein>
<dbReference type="PANTHER" id="PTHR11679">
    <property type="entry name" value="VESICLE PROTEIN SORTING-ASSOCIATED"/>
    <property type="match status" value="1"/>
</dbReference>
<dbReference type="EMBL" id="CP014500">
    <property type="protein sequence ID" value="ANB11579.1"/>
    <property type="molecule type" value="Genomic_DNA"/>
</dbReference>
<dbReference type="InterPro" id="IPR001619">
    <property type="entry name" value="Sec1-like"/>
</dbReference>
<dbReference type="Pfam" id="PF00995">
    <property type="entry name" value="Sec1"/>
    <property type="match status" value="1"/>
</dbReference>
<dbReference type="Gene3D" id="3.40.50.2060">
    <property type="match status" value="1"/>
</dbReference>
<evidence type="ECO:0000313" key="2">
    <source>
        <dbReference type="EMBL" id="ANB11579.1"/>
    </source>
</evidence>
<proteinExistence type="inferred from homology"/>
<sequence length="651" mass="71028">MLNLNQAKKDESVVSVDSRTATPVNGAAPAQVQGPIWKVLVFDSVGRDIISSVLRVNDLFKNGVTVHMLLNSDRYPIPDVPAIYFVAPTKENIAIISKDLNDGLYESTYLNFTNPISRDLLEDLAAKTVANSYKIAQVYDQYLNFVVTEPNVYSLGMEKVYHKLSSPKVNEQEITDMVNQIVNGLFSVVLSSGTIPIIRSPRGNAAEMVAQKLDEKLRNHYINTRNQGGGLYGTGMGSGSSAVTGGAAGMGSDPNRPLLVILDRNVDLISMFSHSWTYQSLVQDVCDLNKNRITVETTDDNGTVSRKAYDLEPNDFFWAKNSGLPFPEVADNLDAALNKYKIEAKELTGQTGVTDLDDINALSAGAHLKAAITALPELTARKQTIDMHMNIATTLLKAIGERGLAQLFEAEENAGKQTKADILGHINDQSFKNSDDKLRMYLVYFILTPNISTADQAEYEAALTAQGCDLSALNYIKRVKDMTKMSTAMTSAYSTNNQASQSASSQSDLFKGFAGITNKLTDRLKDGKLSEGFGNLISGVKNLLPASKDMAITKIISSLLDPSPSGTSSSASEDYLYFDPQVTRGSLSRPPKRNSYEEAIVFTIGGGTYFEYNNIQDWVARVGGTKKVVYGSTDICSPKKFLDECAELGRE</sequence>
<dbReference type="SUPFAM" id="SSF56815">
    <property type="entry name" value="Sec1/munc18-like (SM) proteins"/>
    <property type="match status" value="1"/>
</dbReference>
<dbReference type="InterPro" id="IPR043154">
    <property type="entry name" value="Sec-1-like_dom1"/>
</dbReference>
<reference evidence="2 3" key="1">
    <citation type="submission" date="2016-02" db="EMBL/GenBank/DDBJ databases">
        <title>Complete genome sequence and transcriptome regulation of the pentose utilising yeast Sugiyamaella lignohabitans.</title>
        <authorList>
            <person name="Bellasio M."/>
            <person name="Peymann A."/>
            <person name="Valli M."/>
            <person name="Sipitzky M."/>
            <person name="Graf A."/>
            <person name="Sauer M."/>
            <person name="Marx H."/>
            <person name="Mattanovich D."/>
        </authorList>
    </citation>
    <scope>NUCLEOTIDE SEQUENCE [LARGE SCALE GENOMIC DNA]</scope>
    <source>
        <strain evidence="2 3">CBS 10342</strain>
    </source>
</reference>
<dbReference type="KEGG" id="slb:AWJ20_4399"/>
<dbReference type="Gene3D" id="3.40.50.1910">
    <property type="match status" value="1"/>
</dbReference>
<name>A0A167CE97_9ASCO</name>
<dbReference type="PIRSF" id="PIRSF005715">
    <property type="entry name" value="VPS45_Sec1"/>
    <property type="match status" value="1"/>
</dbReference>
<dbReference type="InterPro" id="IPR036045">
    <property type="entry name" value="Sec1-like_sf"/>
</dbReference>
<dbReference type="GeneID" id="30036526"/>
<dbReference type="RefSeq" id="XP_018734056.1">
    <property type="nucleotide sequence ID" value="XM_018881464.1"/>
</dbReference>
<evidence type="ECO:0000256" key="1">
    <source>
        <dbReference type="ARBA" id="ARBA00009884"/>
    </source>
</evidence>
<comment type="similarity">
    <text evidence="1">Belongs to the STXBP/unc-18/SEC1 family.</text>
</comment>
<dbReference type="GO" id="GO:0016192">
    <property type="term" value="P:vesicle-mediated transport"/>
    <property type="evidence" value="ECO:0007669"/>
    <property type="project" value="InterPro"/>
</dbReference>
<organism evidence="2 3">
    <name type="scientific">Sugiyamaella lignohabitans</name>
    <dbReference type="NCBI Taxonomy" id="796027"/>
    <lineage>
        <taxon>Eukaryota</taxon>
        <taxon>Fungi</taxon>
        <taxon>Dikarya</taxon>
        <taxon>Ascomycota</taxon>
        <taxon>Saccharomycotina</taxon>
        <taxon>Dipodascomycetes</taxon>
        <taxon>Dipodascales</taxon>
        <taxon>Trichomonascaceae</taxon>
        <taxon>Sugiyamaella</taxon>
    </lineage>
</organism>
<dbReference type="InterPro" id="IPR027482">
    <property type="entry name" value="Sec1-like_dom2"/>
</dbReference>
<accession>A0A167CE97</accession>
<keyword evidence="3" id="KW-1185">Reference proteome</keyword>
<dbReference type="Proteomes" id="UP000189580">
    <property type="component" value="Chromosome c"/>
</dbReference>
<dbReference type="Gene3D" id="1.25.40.60">
    <property type="match status" value="1"/>
</dbReference>
<dbReference type="AlphaFoldDB" id="A0A167CE97"/>